<feature type="signal peptide" evidence="1">
    <location>
        <begin position="1"/>
        <end position="23"/>
    </location>
</feature>
<gene>
    <name evidence="2" type="ORF">KIH39_01295</name>
</gene>
<accession>A0A8E6B745</accession>
<protein>
    <submittedName>
        <fullName evidence="2">Uncharacterized protein</fullName>
    </submittedName>
</protein>
<evidence type="ECO:0000256" key="1">
    <source>
        <dbReference type="SAM" id="SignalP"/>
    </source>
</evidence>
<name>A0A8E6B745_9BACT</name>
<dbReference type="Proteomes" id="UP000676194">
    <property type="component" value="Chromosome"/>
</dbReference>
<keyword evidence="3" id="KW-1185">Reference proteome</keyword>
<dbReference type="EMBL" id="CP074694">
    <property type="protein sequence ID" value="QVL32582.1"/>
    <property type="molecule type" value="Genomic_DNA"/>
</dbReference>
<evidence type="ECO:0000313" key="2">
    <source>
        <dbReference type="EMBL" id="QVL32582.1"/>
    </source>
</evidence>
<proteinExistence type="predicted"/>
<feature type="chain" id="PRO_5034677655" evidence="1">
    <location>
        <begin position="24"/>
        <end position="92"/>
    </location>
</feature>
<reference evidence="2" key="1">
    <citation type="submission" date="2021-05" db="EMBL/GenBank/DDBJ databases">
        <title>Complete genome sequence of the cellulolytic planctomycete Telmatocola sphagniphila SP2T and characterization of the first cellulase from planctomycetes.</title>
        <authorList>
            <person name="Rakitin A.L."/>
            <person name="Beletsky A.V."/>
            <person name="Naumoff D.G."/>
            <person name="Kulichevskaya I.S."/>
            <person name="Mardanov A.V."/>
            <person name="Ravin N.V."/>
            <person name="Dedysh S.N."/>
        </authorList>
    </citation>
    <scope>NUCLEOTIDE SEQUENCE</scope>
    <source>
        <strain evidence="2">SP2T</strain>
    </source>
</reference>
<dbReference type="AlphaFoldDB" id="A0A8E6B745"/>
<dbReference type="KEGG" id="tsph:KIH39_01295"/>
<sequence>MKIILTSISAFAVLFACTGLASAHEIHRGHPAVIVKSRSYRPACETVIVNPAPVCTPAIVGVAAPPVCVPKVIIPSVHYRSFHNVHGWNHRR</sequence>
<dbReference type="RefSeq" id="WP_213497474.1">
    <property type="nucleotide sequence ID" value="NZ_CP074694.1"/>
</dbReference>
<keyword evidence="1" id="KW-0732">Signal</keyword>
<organism evidence="2 3">
    <name type="scientific">Telmatocola sphagniphila</name>
    <dbReference type="NCBI Taxonomy" id="1123043"/>
    <lineage>
        <taxon>Bacteria</taxon>
        <taxon>Pseudomonadati</taxon>
        <taxon>Planctomycetota</taxon>
        <taxon>Planctomycetia</taxon>
        <taxon>Gemmatales</taxon>
        <taxon>Gemmataceae</taxon>
    </lineage>
</organism>
<evidence type="ECO:0000313" key="3">
    <source>
        <dbReference type="Proteomes" id="UP000676194"/>
    </source>
</evidence>
<dbReference type="PROSITE" id="PS51257">
    <property type="entry name" value="PROKAR_LIPOPROTEIN"/>
    <property type="match status" value="1"/>
</dbReference>